<dbReference type="AlphaFoldDB" id="N1PNI1"/>
<keyword evidence="4" id="KW-1185">Reference proteome</keyword>
<evidence type="ECO:0000313" key="3">
    <source>
        <dbReference type="EMBL" id="EME43979.1"/>
    </source>
</evidence>
<evidence type="ECO:0000259" key="2">
    <source>
        <dbReference type="Pfam" id="PF16761"/>
    </source>
</evidence>
<protein>
    <recommendedName>
        <fullName evidence="2">Cryptic loci regulator 2 N-terminal domain-containing protein</fullName>
    </recommendedName>
</protein>
<organism evidence="3 4">
    <name type="scientific">Dothistroma septosporum (strain NZE10 / CBS 128990)</name>
    <name type="common">Red band needle blight fungus</name>
    <name type="synonym">Mycosphaerella pini</name>
    <dbReference type="NCBI Taxonomy" id="675120"/>
    <lineage>
        <taxon>Eukaryota</taxon>
        <taxon>Fungi</taxon>
        <taxon>Dikarya</taxon>
        <taxon>Ascomycota</taxon>
        <taxon>Pezizomycotina</taxon>
        <taxon>Dothideomycetes</taxon>
        <taxon>Dothideomycetidae</taxon>
        <taxon>Mycosphaerellales</taxon>
        <taxon>Mycosphaerellaceae</taxon>
        <taxon>Dothistroma</taxon>
    </lineage>
</organism>
<reference evidence="4" key="1">
    <citation type="journal article" date="2012" name="PLoS Genet.">
        <title>The genomes of the fungal plant pathogens Cladosporium fulvum and Dothistroma septosporum reveal adaptation to different hosts and lifestyles but also signatures of common ancestry.</title>
        <authorList>
            <person name="de Wit P.J.G.M."/>
            <person name="van der Burgt A."/>
            <person name="Oekmen B."/>
            <person name="Stergiopoulos I."/>
            <person name="Abd-Elsalam K.A."/>
            <person name="Aerts A.L."/>
            <person name="Bahkali A.H."/>
            <person name="Beenen H.G."/>
            <person name="Chettri P."/>
            <person name="Cox M.P."/>
            <person name="Datema E."/>
            <person name="de Vries R.P."/>
            <person name="Dhillon B."/>
            <person name="Ganley A.R."/>
            <person name="Griffiths S.A."/>
            <person name="Guo Y."/>
            <person name="Hamelin R.C."/>
            <person name="Henrissat B."/>
            <person name="Kabir M.S."/>
            <person name="Jashni M.K."/>
            <person name="Kema G."/>
            <person name="Klaubauf S."/>
            <person name="Lapidus A."/>
            <person name="Levasseur A."/>
            <person name="Lindquist E."/>
            <person name="Mehrabi R."/>
            <person name="Ohm R.A."/>
            <person name="Owen T.J."/>
            <person name="Salamov A."/>
            <person name="Schwelm A."/>
            <person name="Schijlen E."/>
            <person name="Sun H."/>
            <person name="van den Burg H.A."/>
            <person name="van Ham R.C.H.J."/>
            <person name="Zhang S."/>
            <person name="Goodwin S.B."/>
            <person name="Grigoriev I.V."/>
            <person name="Collemare J."/>
            <person name="Bradshaw R.E."/>
        </authorList>
    </citation>
    <scope>NUCLEOTIDE SEQUENCE [LARGE SCALE GENOMIC DNA]</scope>
    <source>
        <strain evidence="4">NZE10 / CBS 128990</strain>
    </source>
</reference>
<dbReference type="OMA" id="NACPCHR"/>
<feature type="compositionally biased region" description="Polar residues" evidence="1">
    <location>
        <begin position="426"/>
        <end position="441"/>
    </location>
</feature>
<name>N1PNI1_DOTSN</name>
<accession>N1PNI1</accession>
<evidence type="ECO:0000313" key="4">
    <source>
        <dbReference type="Proteomes" id="UP000016933"/>
    </source>
</evidence>
<feature type="domain" description="Cryptic loci regulator 2 N-terminal" evidence="2">
    <location>
        <begin position="62"/>
        <end position="132"/>
    </location>
</feature>
<dbReference type="STRING" id="675120.N1PNI1"/>
<evidence type="ECO:0000256" key="1">
    <source>
        <dbReference type="SAM" id="MobiDB-lite"/>
    </source>
</evidence>
<dbReference type="Pfam" id="PF16761">
    <property type="entry name" value="Clr2_transil"/>
    <property type="match status" value="1"/>
</dbReference>
<dbReference type="EMBL" id="KB446539">
    <property type="protein sequence ID" value="EME43979.1"/>
    <property type="molecule type" value="Genomic_DNA"/>
</dbReference>
<reference evidence="3 4" key="2">
    <citation type="journal article" date="2012" name="PLoS Pathog.">
        <title>Diverse lifestyles and strategies of plant pathogenesis encoded in the genomes of eighteen Dothideomycetes fungi.</title>
        <authorList>
            <person name="Ohm R.A."/>
            <person name="Feau N."/>
            <person name="Henrissat B."/>
            <person name="Schoch C.L."/>
            <person name="Horwitz B.A."/>
            <person name="Barry K.W."/>
            <person name="Condon B.J."/>
            <person name="Copeland A.C."/>
            <person name="Dhillon B."/>
            <person name="Glaser F."/>
            <person name="Hesse C.N."/>
            <person name="Kosti I."/>
            <person name="LaButti K."/>
            <person name="Lindquist E.A."/>
            <person name="Lucas S."/>
            <person name="Salamov A.A."/>
            <person name="Bradshaw R.E."/>
            <person name="Ciuffetti L."/>
            <person name="Hamelin R.C."/>
            <person name="Kema G.H.J."/>
            <person name="Lawrence C."/>
            <person name="Scott J.A."/>
            <person name="Spatafora J.W."/>
            <person name="Turgeon B.G."/>
            <person name="de Wit P.J.G.M."/>
            <person name="Zhong S."/>
            <person name="Goodwin S.B."/>
            <person name="Grigoriev I.V."/>
        </authorList>
    </citation>
    <scope>NUCLEOTIDE SEQUENCE [LARGE SCALE GENOMIC DNA]</scope>
    <source>
        <strain evidence="4">NZE10 / CBS 128990</strain>
    </source>
</reference>
<feature type="compositionally biased region" description="Polar residues" evidence="1">
    <location>
        <begin position="343"/>
        <end position="354"/>
    </location>
</feature>
<dbReference type="Proteomes" id="UP000016933">
    <property type="component" value="Unassembled WGS sequence"/>
</dbReference>
<dbReference type="HOGENOM" id="CLU_621156_0_0_1"/>
<feature type="compositionally biased region" description="Low complexity" evidence="1">
    <location>
        <begin position="329"/>
        <end position="342"/>
    </location>
</feature>
<dbReference type="OrthoDB" id="438224at2759"/>
<proteinExistence type="predicted"/>
<feature type="region of interest" description="Disordered" evidence="1">
    <location>
        <begin position="329"/>
        <end position="441"/>
    </location>
</feature>
<gene>
    <name evidence="3" type="ORF">DOTSEDRAFT_24083</name>
</gene>
<sequence>MAARTIPGYAQVAIIAYTGPANGDATRKPSRDNYYQSDHYYRHALAQKLMKELGQAQPGTMYLLDKLPAGLTAWENQRPVLEGRRNSGTTDRFIYGHPGGPFETLDRAYDHIKFLLLHGAPSPTNPCPCHRCGKKRTKVETGVVRTCTPVPCPLVQITSVQVIPDHLRRLKLVDLIKALNNGDHLTAVVQQPQQVQQVPQVDQAQSTPMSQLFHQLYDTQQAQLTQQPRDFDLMQARRHQYTQQLWLLSQLRHHWQNGSTQQAKQRIQTRQTPWMRQAPYSLQVPSTPVAMPHPEVFYNQTVSSFTYQMQQQSVDWNREMVYPQLTAPSAQHAPSAQQVAASTSRTPQVPTRTTAFIHGLPDNIPWSPHSPIKREYSTEPGPAAPPSFRQPSQALGTKRNFEEQHGEEEDEATLIKRAKPDPAVDSATSGIEQCPSFSRKS</sequence>
<dbReference type="InterPro" id="IPR031915">
    <property type="entry name" value="Clr2_N"/>
</dbReference>